<comment type="caution">
    <text evidence="2">The sequence shown here is derived from an EMBL/GenBank/DDBJ whole genome shotgun (WGS) entry which is preliminary data.</text>
</comment>
<dbReference type="RefSeq" id="WP_345414863.1">
    <property type="nucleotide sequence ID" value="NZ_BAABGT010000027.1"/>
</dbReference>
<sequence>MSDEIFWQAHSGLPREAPGSEETTALLLRLAGGSPRRILDLGCGTGASALPLARLTGAEVTGVDLHQPFLDELAGTGIRTLRASMEELPLPDAAFDLVWAEGSAYLIGFDRALRLWRRLLAPGGTLVLTEAEWLTDSPAAEATEFWAAYPGMRTTAAHVAAAVAAGWTVAATYLLPDSDWAAYYGPLSARLAALRAQGHDTTDVGYEIEVRQRFGADYGYTGYVLRPRA</sequence>
<reference evidence="3" key="1">
    <citation type="journal article" date="2019" name="Int. J. Syst. Evol. Microbiol.">
        <title>The Global Catalogue of Microorganisms (GCM) 10K type strain sequencing project: providing services to taxonomists for standard genome sequencing and annotation.</title>
        <authorList>
            <consortium name="The Broad Institute Genomics Platform"/>
            <consortium name="The Broad Institute Genome Sequencing Center for Infectious Disease"/>
            <person name="Wu L."/>
            <person name="Ma J."/>
        </authorList>
    </citation>
    <scope>NUCLEOTIDE SEQUENCE [LARGE SCALE GENOMIC DNA]</scope>
    <source>
        <strain evidence="3">JCM 17906</strain>
    </source>
</reference>
<dbReference type="PANTHER" id="PTHR42912:SF80">
    <property type="entry name" value="METHYLTRANSFERASE DOMAIN-CONTAINING PROTEIN"/>
    <property type="match status" value="1"/>
</dbReference>
<dbReference type="GO" id="GO:0008168">
    <property type="term" value="F:methyltransferase activity"/>
    <property type="evidence" value="ECO:0007669"/>
    <property type="project" value="UniProtKB-KW"/>
</dbReference>
<evidence type="ECO:0000313" key="3">
    <source>
        <dbReference type="Proteomes" id="UP001501598"/>
    </source>
</evidence>
<dbReference type="Proteomes" id="UP001501598">
    <property type="component" value="Unassembled WGS sequence"/>
</dbReference>
<name>A0ABP8RMS5_9PSEU</name>
<organism evidence="2 3">
    <name type="scientific">Pseudonocardia xishanensis</name>
    <dbReference type="NCBI Taxonomy" id="630995"/>
    <lineage>
        <taxon>Bacteria</taxon>
        <taxon>Bacillati</taxon>
        <taxon>Actinomycetota</taxon>
        <taxon>Actinomycetes</taxon>
        <taxon>Pseudonocardiales</taxon>
        <taxon>Pseudonocardiaceae</taxon>
        <taxon>Pseudonocardia</taxon>
    </lineage>
</organism>
<dbReference type="EMBL" id="BAABGT010000027">
    <property type="protein sequence ID" value="GAA4543039.1"/>
    <property type="molecule type" value="Genomic_DNA"/>
</dbReference>
<accession>A0ABP8RMS5</accession>
<dbReference type="InterPro" id="IPR029063">
    <property type="entry name" value="SAM-dependent_MTases_sf"/>
</dbReference>
<keyword evidence="2" id="KW-0489">Methyltransferase</keyword>
<feature type="domain" description="Methyltransferase type 11" evidence="1">
    <location>
        <begin position="39"/>
        <end position="128"/>
    </location>
</feature>
<dbReference type="InterPro" id="IPR013216">
    <property type="entry name" value="Methyltransf_11"/>
</dbReference>
<evidence type="ECO:0000313" key="2">
    <source>
        <dbReference type="EMBL" id="GAA4543039.1"/>
    </source>
</evidence>
<keyword evidence="2" id="KW-0808">Transferase</keyword>
<keyword evidence="3" id="KW-1185">Reference proteome</keyword>
<evidence type="ECO:0000259" key="1">
    <source>
        <dbReference type="Pfam" id="PF08241"/>
    </source>
</evidence>
<dbReference type="InterPro" id="IPR050508">
    <property type="entry name" value="Methyltransf_Superfamily"/>
</dbReference>
<dbReference type="PANTHER" id="PTHR42912">
    <property type="entry name" value="METHYLTRANSFERASE"/>
    <property type="match status" value="1"/>
</dbReference>
<dbReference type="Gene3D" id="3.40.50.150">
    <property type="entry name" value="Vaccinia Virus protein VP39"/>
    <property type="match status" value="1"/>
</dbReference>
<dbReference type="GO" id="GO:0032259">
    <property type="term" value="P:methylation"/>
    <property type="evidence" value="ECO:0007669"/>
    <property type="project" value="UniProtKB-KW"/>
</dbReference>
<protein>
    <submittedName>
        <fullName evidence="2">Class I SAM-dependent methyltransferase</fullName>
    </submittedName>
</protein>
<dbReference type="SUPFAM" id="SSF53335">
    <property type="entry name" value="S-adenosyl-L-methionine-dependent methyltransferases"/>
    <property type="match status" value="1"/>
</dbReference>
<proteinExistence type="predicted"/>
<dbReference type="CDD" id="cd02440">
    <property type="entry name" value="AdoMet_MTases"/>
    <property type="match status" value="1"/>
</dbReference>
<gene>
    <name evidence="2" type="ORF">GCM10023175_19210</name>
</gene>
<dbReference type="Pfam" id="PF08241">
    <property type="entry name" value="Methyltransf_11"/>
    <property type="match status" value="1"/>
</dbReference>